<dbReference type="HOGENOM" id="CLU_1772795_0_0_1"/>
<accession>T1I9S8</accession>
<dbReference type="AlphaFoldDB" id="T1I9S8"/>
<dbReference type="EMBL" id="ACPB03008498">
    <property type="status" value="NOT_ANNOTATED_CDS"/>
    <property type="molecule type" value="Genomic_DNA"/>
</dbReference>
<dbReference type="EnsemblMetazoa" id="RPRC013049-RA">
    <property type="protein sequence ID" value="RPRC013049-PA"/>
    <property type="gene ID" value="RPRC013049"/>
</dbReference>
<dbReference type="Proteomes" id="UP000015103">
    <property type="component" value="Unassembled WGS sequence"/>
</dbReference>
<dbReference type="VEuPathDB" id="VectorBase:RPRC013049"/>
<name>T1I9S8_RHOPR</name>
<evidence type="ECO:0000313" key="2">
    <source>
        <dbReference type="Proteomes" id="UP000015103"/>
    </source>
</evidence>
<sequence>ERSVTWERLPSDGLPKAGIINDTCDLEEYALEENEGNDLGAFEKFFGDDFFLDGIFSSLNDEFDNNVRDRDHKEQAFDDKGMKVERLEHEADYTTEEEIVVKAPEKLPKKLEHRPSKVQVIPETEPLRETSERKYIGGYCWKYIDGS</sequence>
<evidence type="ECO:0000313" key="1">
    <source>
        <dbReference type="EnsemblMetazoa" id="RPRC013049-PA"/>
    </source>
</evidence>
<keyword evidence="2" id="KW-1185">Reference proteome</keyword>
<proteinExistence type="predicted"/>
<protein>
    <submittedName>
        <fullName evidence="1">Uncharacterized protein</fullName>
    </submittedName>
</protein>
<reference evidence="1" key="1">
    <citation type="submission" date="2015-05" db="UniProtKB">
        <authorList>
            <consortium name="EnsemblMetazoa"/>
        </authorList>
    </citation>
    <scope>IDENTIFICATION</scope>
</reference>
<organism evidence="1 2">
    <name type="scientific">Rhodnius prolixus</name>
    <name type="common">Triatomid bug</name>
    <dbReference type="NCBI Taxonomy" id="13249"/>
    <lineage>
        <taxon>Eukaryota</taxon>
        <taxon>Metazoa</taxon>
        <taxon>Ecdysozoa</taxon>
        <taxon>Arthropoda</taxon>
        <taxon>Hexapoda</taxon>
        <taxon>Insecta</taxon>
        <taxon>Pterygota</taxon>
        <taxon>Neoptera</taxon>
        <taxon>Paraneoptera</taxon>
        <taxon>Hemiptera</taxon>
        <taxon>Heteroptera</taxon>
        <taxon>Panheteroptera</taxon>
        <taxon>Cimicomorpha</taxon>
        <taxon>Reduviidae</taxon>
        <taxon>Triatominae</taxon>
        <taxon>Rhodnius</taxon>
    </lineage>
</organism>
<dbReference type="InParanoid" id="T1I9S8"/>